<reference evidence="1" key="1">
    <citation type="submission" date="2018-08" db="EMBL/GenBank/DDBJ databases">
        <title>Identification of Burkholderia cepacia strains that express a Burkholderia pseudomallei-like capsular polysaccharide.</title>
        <authorList>
            <person name="Burtnick M.N."/>
            <person name="Vongsouvath M."/>
            <person name="Newton P."/>
            <person name="Wuthiekanun V."/>
            <person name="Limmathurotsakul D."/>
            <person name="Brett P.J."/>
            <person name="Chantratita N."/>
            <person name="Dance D.A."/>
        </authorList>
    </citation>
    <scope>NUCLEOTIDE SEQUENCE</scope>
    <source>
        <strain evidence="1">SBXCC001</strain>
    </source>
</reference>
<dbReference type="Proteomes" id="UP001272137">
    <property type="component" value="Unassembled WGS sequence"/>
</dbReference>
<gene>
    <name evidence="1" type="ORF">C7S16_1024</name>
</gene>
<dbReference type="EMBL" id="QXCT01000002">
    <property type="protein sequence ID" value="MDW9255622.1"/>
    <property type="molecule type" value="Genomic_DNA"/>
</dbReference>
<dbReference type="KEGG" id="btha:DR62_06765"/>
<protein>
    <submittedName>
        <fullName evidence="1">Uncharacterized protein</fullName>
    </submittedName>
</protein>
<evidence type="ECO:0000313" key="2">
    <source>
        <dbReference type="Proteomes" id="UP001272137"/>
    </source>
</evidence>
<comment type="caution">
    <text evidence="1">The sequence shown here is derived from an EMBL/GenBank/DDBJ whole genome shotgun (WGS) entry which is preliminary data.</text>
</comment>
<dbReference type="AlphaFoldDB" id="A0AAW9CYM5"/>
<organism evidence="1 2">
    <name type="scientific">Burkholderia thailandensis</name>
    <dbReference type="NCBI Taxonomy" id="57975"/>
    <lineage>
        <taxon>Bacteria</taxon>
        <taxon>Pseudomonadati</taxon>
        <taxon>Pseudomonadota</taxon>
        <taxon>Betaproteobacteria</taxon>
        <taxon>Burkholderiales</taxon>
        <taxon>Burkholderiaceae</taxon>
        <taxon>Burkholderia</taxon>
        <taxon>pseudomallei group</taxon>
    </lineage>
</organism>
<proteinExistence type="predicted"/>
<name>A0AAW9CYM5_BURTH</name>
<sequence>MTAARAGADRAPFGGIAASIGRVPAGARVFCRDIEQAAGARHRIDPAGARFVDRRAPARIARSNTYRAAEAGGTHERTNACRALDLAPAGPARRASGPRRSFR</sequence>
<evidence type="ECO:0000313" key="1">
    <source>
        <dbReference type="EMBL" id="MDW9255622.1"/>
    </source>
</evidence>
<accession>A0AAW9CYM5</accession>